<evidence type="ECO:0000259" key="4">
    <source>
        <dbReference type="Pfam" id="PF00291"/>
    </source>
</evidence>
<dbReference type="GO" id="GO:0004794">
    <property type="term" value="F:threonine deaminase activity"/>
    <property type="evidence" value="ECO:0007669"/>
    <property type="project" value="UniProtKB-EC"/>
</dbReference>
<accession>A0A147HC01</accession>
<dbReference type="GO" id="GO:0030170">
    <property type="term" value="F:pyridoxal phosphate binding"/>
    <property type="evidence" value="ECO:0007669"/>
    <property type="project" value="InterPro"/>
</dbReference>
<feature type="domain" description="Tryptophan synthase beta chain-like PALP" evidence="4">
    <location>
        <begin position="32"/>
        <end position="318"/>
    </location>
</feature>
<organism evidence="5 6">
    <name type="scientific">Pseudacidovorax intermedius</name>
    <dbReference type="NCBI Taxonomy" id="433924"/>
    <lineage>
        <taxon>Bacteria</taxon>
        <taxon>Pseudomonadati</taxon>
        <taxon>Pseudomonadota</taxon>
        <taxon>Betaproteobacteria</taxon>
        <taxon>Burkholderiales</taxon>
        <taxon>Comamonadaceae</taxon>
        <taxon>Pseudacidovorax</taxon>
    </lineage>
</organism>
<keyword evidence="6" id="KW-1185">Reference proteome</keyword>
<evidence type="ECO:0000313" key="5">
    <source>
        <dbReference type="EMBL" id="KTT27569.1"/>
    </source>
</evidence>
<dbReference type="PROSITE" id="PS00165">
    <property type="entry name" value="DEHYDRATASE_SER_THR"/>
    <property type="match status" value="1"/>
</dbReference>
<dbReference type="PANTHER" id="PTHR48078">
    <property type="entry name" value="THREONINE DEHYDRATASE, MITOCHONDRIAL-RELATED"/>
    <property type="match status" value="1"/>
</dbReference>
<dbReference type="Proteomes" id="UP000072741">
    <property type="component" value="Unassembled WGS sequence"/>
</dbReference>
<dbReference type="PANTHER" id="PTHR48078:SF6">
    <property type="entry name" value="L-THREONINE DEHYDRATASE CATABOLIC TDCB"/>
    <property type="match status" value="1"/>
</dbReference>
<dbReference type="InterPro" id="IPR000634">
    <property type="entry name" value="Ser/Thr_deHydtase_PyrdxlP-BS"/>
</dbReference>
<evidence type="ECO:0000256" key="2">
    <source>
        <dbReference type="ARBA" id="ARBA00022898"/>
    </source>
</evidence>
<comment type="caution">
    <text evidence="5">The sequence shown here is derived from an EMBL/GenBank/DDBJ whole genome shotgun (WGS) entry which is preliminary data.</text>
</comment>
<gene>
    <name evidence="5" type="ORF">NS331_01570</name>
</gene>
<evidence type="ECO:0000256" key="1">
    <source>
        <dbReference type="ARBA" id="ARBA00001933"/>
    </source>
</evidence>
<dbReference type="InterPro" id="IPR001926">
    <property type="entry name" value="TrpB-like_PALP"/>
</dbReference>
<dbReference type="Gene3D" id="3.40.50.1100">
    <property type="match status" value="2"/>
</dbReference>
<protein>
    <submittedName>
        <fullName evidence="5">Threonine dehydratase</fullName>
        <ecNumber evidence="5">4.3.1.19</ecNumber>
    </submittedName>
</protein>
<evidence type="ECO:0000313" key="6">
    <source>
        <dbReference type="Proteomes" id="UP000072741"/>
    </source>
</evidence>
<dbReference type="GO" id="GO:0006565">
    <property type="term" value="P:L-serine catabolic process"/>
    <property type="evidence" value="ECO:0007669"/>
    <property type="project" value="TreeGrafter"/>
</dbReference>
<dbReference type="RefSeq" id="WP_058640269.1">
    <property type="nucleotide sequence ID" value="NZ_LDSL01000011.1"/>
</dbReference>
<dbReference type="GO" id="GO:0006567">
    <property type="term" value="P:L-threonine catabolic process"/>
    <property type="evidence" value="ECO:0007669"/>
    <property type="project" value="TreeGrafter"/>
</dbReference>
<dbReference type="GO" id="GO:0009097">
    <property type="term" value="P:isoleucine biosynthetic process"/>
    <property type="evidence" value="ECO:0007669"/>
    <property type="project" value="TreeGrafter"/>
</dbReference>
<dbReference type="OrthoDB" id="9811476at2"/>
<reference evidence="5 6" key="1">
    <citation type="journal article" date="2016" name="Front. Microbiol.">
        <title>Genomic Resource of Rice Seed Associated Bacteria.</title>
        <authorList>
            <person name="Midha S."/>
            <person name="Bansal K."/>
            <person name="Sharma S."/>
            <person name="Kumar N."/>
            <person name="Patil P.P."/>
            <person name="Chaudhry V."/>
            <person name="Patil P.B."/>
        </authorList>
    </citation>
    <scope>NUCLEOTIDE SEQUENCE [LARGE SCALE GENOMIC DNA]</scope>
    <source>
        <strain evidence="5 6">NS331</strain>
    </source>
</reference>
<dbReference type="PATRIC" id="fig|433924.3.peg.314"/>
<comment type="cofactor">
    <cofactor evidence="1">
        <name>pyridoxal 5'-phosphate</name>
        <dbReference type="ChEBI" id="CHEBI:597326"/>
    </cofactor>
</comment>
<dbReference type="AlphaFoldDB" id="A0A147HC01"/>
<sequence length="327" mass="33777">MTTSTASSHDSQGWRADIEAAARRLQQDGRGFVRETPLWRLPASALGLEAPGAEVWLKLEHLQSGGSFKARGMMNRLLANPIPAAGVVVASGGNAGIATAGAARALGVPCEVFLPGVSPEAKRQKLRDLGATVNVVGELYVDALEACLARQQATGALLTHAYDQPEVVAGAGTLGREIEAQAGGVPDAVLVSVGGGGLVGGLAGWFEDRTRVIALEPEGSPTLYRAREAGEPVDVAVGGLAADSLGARRIGDIAWQIAQQHVPEALLLTETAIRDAQQWLWTEMKLAVEAAAALPLAALHSGAVHLQPGQRVCLIVCGANVDPATVA</sequence>
<name>A0A147HC01_9BURK</name>
<dbReference type="SUPFAM" id="SSF53686">
    <property type="entry name" value="Tryptophan synthase beta subunit-like PLP-dependent enzymes"/>
    <property type="match status" value="1"/>
</dbReference>
<dbReference type="EMBL" id="LDSL01000011">
    <property type="protein sequence ID" value="KTT27569.1"/>
    <property type="molecule type" value="Genomic_DNA"/>
</dbReference>
<dbReference type="InterPro" id="IPR050147">
    <property type="entry name" value="Ser/Thr_Dehydratase"/>
</dbReference>
<dbReference type="Pfam" id="PF00291">
    <property type="entry name" value="PALP"/>
    <property type="match status" value="1"/>
</dbReference>
<proteinExistence type="predicted"/>
<dbReference type="GO" id="GO:0003941">
    <property type="term" value="F:L-serine ammonia-lyase activity"/>
    <property type="evidence" value="ECO:0007669"/>
    <property type="project" value="TreeGrafter"/>
</dbReference>
<dbReference type="EC" id="4.3.1.19" evidence="5"/>
<dbReference type="NCBIfam" id="NF006094">
    <property type="entry name" value="PRK08246.1"/>
    <property type="match status" value="1"/>
</dbReference>
<keyword evidence="3 5" id="KW-0456">Lyase</keyword>
<keyword evidence="2" id="KW-0663">Pyridoxal phosphate</keyword>
<dbReference type="InterPro" id="IPR036052">
    <property type="entry name" value="TrpB-like_PALP_sf"/>
</dbReference>
<evidence type="ECO:0000256" key="3">
    <source>
        <dbReference type="ARBA" id="ARBA00023239"/>
    </source>
</evidence>